<keyword evidence="3" id="KW-1185">Reference proteome</keyword>
<dbReference type="PANTHER" id="PTHR39426">
    <property type="entry name" value="HOMOLOGY TO DEATH-ON-CURING PROTEIN OF PHAGE P1"/>
    <property type="match status" value="1"/>
</dbReference>
<sequence>MTQPVWVLMQTIISAHEETLAEHGGLTGIRDKGLLESALARPQNLVAYSEIAPSLQRLAAAYAYGIASCHPFADGNKRAALIASLTFLRLKGLEVTANQAERYRVFYDLAAGDMSEEELTRWFMGNTTEHLR</sequence>
<dbReference type="SUPFAM" id="SSF140931">
    <property type="entry name" value="Fic-like"/>
    <property type="match status" value="1"/>
</dbReference>
<dbReference type="PROSITE" id="PS51459">
    <property type="entry name" value="FIDO"/>
    <property type="match status" value="1"/>
</dbReference>
<dbReference type="PANTHER" id="PTHR39426:SF1">
    <property type="entry name" value="HOMOLOGY TO DEATH-ON-CURING PROTEIN OF PHAGE P1"/>
    <property type="match status" value="1"/>
</dbReference>
<dbReference type="InterPro" id="IPR053737">
    <property type="entry name" value="Type_II_TA_Toxin"/>
</dbReference>
<dbReference type="InterPro" id="IPR036597">
    <property type="entry name" value="Fido-like_dom_sf"/>
</dbReference>
<dbReference type="PIRSF" id="PIRSF018297">
    <property type="entry name" value="Doc"/>
    <property type="match status" value="1"/>
</dbReference>
<dbReference type="InterPro" id="IPR003812">
    <property type="entry name" value="Fido"/>
</dbReference>
<protein>
    <submittedName>
        <fullName evidence="2">Type II toxin-antitoxin system death-on-curing family toxin</fullName>
    </submittedName>
</protein>
<accession>A0ABW1EBF0</accession>
<evidence type="ECO:0000259" key="1">
    <source>
        <dbReference type="PROSITE" id="PS51459"/>
    </source>
</evidence>
<gene>
    <name evidence="2" type="ORF">ACFPT7_03145</name>
</gene>
<dbReference type="NCBIfam" id="TIGR01550">
    <property type="entry name" value="DOC_P1"/>
    <property type="match status" value="1"/>
</dbReference>
<proteinExistence type="predicted"/>
<reference evidence="3" key="1">
    <citation type="journal article" date="2019" name="Int. J. Syst. Evol. Microbiol.">
        <title>The Global Catalogue of Microorganisms (GCM) 10K type strain sequencing project: providing services to taxonomists for standard genome sequencing and annotation.</title>
        <authorList>
            <consortium name="The Broad Institute Genomics Platform"/>
            <consortium name="The Broad Institute Genome Sequencing Center for Infectious Disease"/>
            <person name="Wu L."/>
            <person name="Ma J."/>
        </authorList>
    </citation>
    <scope>NUCLEOTIDE SEQUENCE [LARGE SCALE GENOMIC DNA]</scope>
    <source>
        <strain evidence="3">JCM 4087</strain>
    </source>
</reference>
<dbReference type="Gene3D" id="1.20.120.1870">
    <property type="entry name" value="Fic/DOC protein, Fido domain"/>
    <property type="match status" value="1"/>
</dbReference>
<comment type="caution">
    <text evidence="2">The sequence shown here is derived from an EMBL/GenBank/DDBJ whole genome shotgun (WGS) entry which is preliminary data.</text>
</comment>
<dbReference type="InterPro" id="IPR006440">
    <property type="entry name" value="Doc"/>
</dbReference>
<feature type="domain" description="Fido" evidence="1">
    <location>
        <begin position="7"/>
        <end position="125"/>
    </location>
</feature>
<name>A0ABW1EBF0_9BACT</name>
<dbReference type="EMBL" id="JBHSPH010000001">
    <property type="protein sequence ID" value="MFC5861279.1"/>
    <property type="molecule type" value="Genomic_DNA"/>
</dbReference>
<organism evidence="2 3">
    <name type="scientific">Acidicapsa dinghuensis</name>
    <dbReference type="NCBI Taxonomy" id="2218256"/>
    <lineage>
        <taxon>Bacteria</taxon>
        <taxon>Pseudomonadati</taxon>
        <taxon>Acidobacteriota</taxon>
        <taxon>Terriglobia</taxon>
        <taxon>Terriglobales</taxon>
        <taxon>Acidobacteriaceae</taxon>
        <taxon>Acidicapsa</taxon>
    </lineage>
</organism>
<evidence type="ECO:0000313" key="2">
    <source>
        <dbReference type="EMBL" id="MFC5861279.1"/>
    </source>
</evidence>
<dbReference type="Pfam" id="PF02661">
    <property type="entry name" value="Fic"/>
    <property type="match status" value="1"/>
</dbReference>
<dbReference type="RefSeq" id="WP_263334031.1">
    <property type="nucleotide sequence ID" value="NZ_JAGSYH010000002.1"/>
</dbReference>
<dbReference type="Proteomes" id="UP001596091">
    <property type="component" value="Unassembled WGS sequence"/>
</dbReference>
<evidence type="ECO:0000313" key="3">
    <source>
        <dbReference type="Proteomes" id="UP001596091"/>
    </source>
</evidence>